<comment type="caution">
    <text evidence="7">The sequence shown here is derived from an EMBL/GenBank/DDBJ whole genome shotgun (WGS) entry which is preliminary data.</text>
</comment>
<name>A0ABR1YFY2_9PEZI</name>
<keyword evidence="2" id="KW-0547">Nucleotide-binding</keyword>
<dbReference type="InterPro" id="IPR004365">
    <property type="entry name" value="NA-bd_OB_tRNA"/>
</dbReference>
<evidence type="ECO:0000313" key="8">
    <source>
        <dbReference type="Proteomes" id="UP001492380"/>
    </source>
</evidence>
<reference evidence="7 8" key="1">
    <citation type="submission" date="2024-04" db="EMBL/GenBank/DDBJ databases">
        <title>Phyllosticta paracitricarpa is synonymous to the EU quarantine fungus P. citricarpa based on phylogenomic analyses.</title>
        <authorList>
            <consortium name="Lawrence Berkeley National Laboratory"/>
            <person name="Van Ingen-Buijs V.A."/>
            <person name="Van Westerhoven A.C."/>
            <person name="Haridas S."/>
            <person name="Skiadas P."/>
            <person name="Martin F."/>
            <person name="Groenewald J.Z."/>
            <person name="Crous P.W."/>
            <person name="Seidl M.F."/>
        </authorList>
    </citation>
    <scope>NUCLEOTIDE SEQUENCE [LARGE SCALE GENOMIC DNA]</scope>
    <source>
        <strain evidence="7 8">CBS 123374</strain>
    </source>
</reference>
<dbReference type="PANTHER" id="PTHR42918:SF5">
    <property type="entry name" value="LYSINE--TRNA LIGASE, MITOCHONDRIAL"/>
    <property type="match status" value="1"/>
</dbReference>
<dbReference type="SUPFAM" id="SSF50249">
    <property type="entry name" value="Nucleic acid-binding proteins"/>
    <property type="match status" value="1"/>
</dbReference>
<dbReference type="InterPro" id="IPR004364">
    <property type="entry name" value="Aa-tRNA-synt_II"/>
</dbReference>
<dbReference type="Gene3D" id="3.30.930.10">
    <property type="entry name" value="Bira Bifunctional Protein, Domain 2"/>
    <property type="match status" value="1"/>
</dbReference>
<evidence type="ECO:0000256" key="3">
    <source>
        <dbReference type="ARBA" id="ARBA00022840"/>
    </source>
</evidence>
<evidence type="ECO:0000313" key="7">
    <source>
        <dbReference type="EMBL" id="KAK8228931.1"/>
    </source>
</evidence>
<protein>
    <recommendedName>
        <fullName evidence="5">Lysyl-tRNA synthetase</fullName>
    </recommendedName>
</protein>
<dbReference type="Proteomes" id="UP001492380">
    <property type="component" value="Unassembled WGS sequence"/>
</dbReference>
<accession>A0ABR1YFY2</accession>
<dbReference type="InterPro" id="IPR018149">
    <property type="entry name" value="Lys-tRNA-synth_II_C"/>
</dbReference>
<evidence type="ECO:0000256" key="1">
    <source>
        <dbReference type="ARBA" id="ARBA00022598"/>
    </source>
</evidence>
<proteinExistence type="predicted"/>
<dbReference type="PANTHER" id="PTHR42918">
    <property type="entry name" value="LYSYL-TRNA SYNTHETASE"/>
    <property type="match status" value="1"/>
</dbReference>
<dbReference type="Gene3D" id="2.40.50.140">
    <property type="entry name" value="Nucleic acid-binding proteins"/>
    <property type="match status" value="1"/>
</dbReference>
<evidence type="ECO:0000256" key="2">
    <source>
        <dbReference type="ARBA" id="ARBA00022741"/>
    </source>
</evidence>
<dbReference type="InterPro" id="IPR044136">
    <property type="entry name" value="Lys-tRNA-ligase_II_N"/>
</dbReference>
<organism evidence="7 8">
    <name type="scientific">Phyllosticta capitalensis</name>
    <dbReference type="NCBI Taxonomy" id="121624"/>
    <lineage>
        <taxon>Eukaryota</taxon>
        <taxon>Fungi</taxon>
        <taxon>Dikarya</taxon>
        <taxon>Ascomycota</taxon>
        <taxon>Pezizomycotina</taxon>
        <taxon>Dothideomycetes</taxon>
        <taxon>Dothideomycetes incertae sedis</taxon>
        <taxon>Botryosphaeriales</taxon>
        <taxon>Phyllostictaceae</taxon>
        <taxon>Phyllosticta</taxon>
    </lineage>
</organism>
<gene>
    <name evidence="7" type="ORF">HDK90DRAFT_492625</name>
</gene>
<keyword evidence="4" id="KW-0030">Aminoacyl-tRNA synthetase</keyword>
<dbReference type="EMBL" id="JBBWRZ010000009">
    <property type="protein sequence ID" value="KAK8228931.1"/>
    <property type="molecule type" value="Genomic_DNA"/>
</dbReference>
<dbReference type="Pfam" id="PF01336">
    <property type="entry name" value="tRNA_anti-codon"/>
    <property type="match status" value="1"/>
</dbReference>
<dbReference type="PROSITE" id="PS50862">
    <property type="entry name" value="AA_TRNA_LIGASE_II"/>
    <property type="match status" value="1"/>
</dbReference>
<feature type="domain" description="Aminoacyl-transfer RNA synthetases class-II family profile" evidence="6">
    <location>
        <begin position="267"/>
        <end position="596"/>
    </location>
</feature>
<dbReference type="CDD" id="cd04322">
    <property type="entry name" value="LysRS_N"/>
    <property type="match status" value="1"/>
</dbReference>
<sequence length="612" mass="68378">MSSSEVAQEVFGWSKLQSALFFGRGDVSPPPPQRLQHLRRPKAHRMSATCRFLRPYLFRSIRRTVKPDHAKAYLAFQRRFASKDSAKAVPANTTNDFAKRVKQLEDAGELDSYYPLNPRLSNIRTAQQIHEEFQALANDEVSRDTTVTVFGRVLSRRASGSKLVFIDLEDRGHSVQGLCNFGELDKHGVARDEFRRFSKVARKGDIYSITGHPTRTTAGEISILTTELPRPLAPSLHQIPDAVENPEILARRPHVDFLVHRRRAAILRIRSAIISTMRKYFEENNFLEVSTPIITAGAGGASATPFETRAQEFPDEPLTLRIAPELFLKRMVIGTGERIYELGTVFRNEGIDATHNPEFSMCEFYEPYATLPQLIARTESLFSTLSATISSLYDDASISPLLRILTPPAPLPPAPYPQLPFIPTITAAIGRPLPLLHAPDAHDNLLSLFADLDLALPTDPTLPRLLDELASQYIEPQCTGPTFITQHPEAISPLAKSFTCPSTGQRIAQRVELFIAGREYVNAYEEENSPWEQRRKLRQQLEMRVQGQERDVGAAVDENYIEALEWGLPPTGGWGAGVDRLVMLFTGAQRIADVQPFGSLRNVVGLGKGRPE</sequence>
<keyword evidence="1" id="KW-0436">Ligase</keyword>
<dbReference type="InterPro" id="IPR006195">
    <property type="entry name" value="aa-tRNA-synth_II"/>
</dbReference>
<dbReference type="SUPFAM" id="SSF55681">
    <property type="entry name" value="Class II aaRS and biotin synthetases"/>
    <property type="match status" value="1"/>
</dbReference>
<keyword evidence="3" id="KW-0067">ATP-binding</keyword>
<evidence type="ECO:0000256" key="4">
    <source>
        <dbReference type="ARBA" id="ARBA00023146"/>
    </source>
</evidence>
<evidence type="ECO:0000259" key="6">
    <source>
        <dbReference type="PROSITE" id="PS50862"/>
    </source>
</evidence>
<keyword evidence="8" id="KW-1185">Reference proteome</keyword>
<dbReference type="InterPro" id="IPR012340">
    <property type="entry name" value="NA-bd_OB-fold"/>
</dbReference>
<evidence type="ECO:0000256" key="5">
    <source>
        <dbReference type="ARBA" id="ARBA00030563"/>
    </source>
</evidence>
<dbReference type="PRINTS" id="PR00982">
    <property type="entry name" value="TRNASYNTHLYS"/>
</dbReference>
<dbReference type="Pfam" id="PF00152">
    <property type="entry name" value="tRNA-synt_2"/>
    <property type="match status" value="1"/>
</dbReference>
<dbReference type="InterPro" id="IPR045864">
    <property type="entry name" value="aa-tRNA-synth_II/BPL/LPL"/>
</dbReference>